<accession>A0A086LVB3</accession>
<feature type="compositionally biased region" description="Basic and acidic residues" evidence="16">
    <location>
        <begin position="417"/>
        <end position="427"/>
    </location>
</feature>
<comment type="similarity">
    <text evidence="2 15">Belongs to the ATP-dependent DNA ligase family.</text>
</comment>
<dbReference type="VEuPathDB" id="ToxoDB:TGRUB_208580"/>
<keyword evidence="3 14" id="KW-0436">Ligase</keyword>
<feature type="compositionally biased region" description="Acidic residues" evidence="16">
    <location>
        <begin position="1369"/>
        <end position="1380"/>
    </location>
</feature>
<dbReference type="OrthoDB" id="206088at2759"/>
<dbReference type="FunFam" id="3.30.470.30:FF:000002">
    <property type="entry name" value="DNA ligase"/>
    <property type="match status" value="1"/>
</dbReference>
<dbReference type="GO" id="GO:0003677">
    <property type="term" value="F:DNA binding"/>
    <property type="evidence" value="ECO:0007669"/>
    <property type="project" value="InterPro"/>
</dbReference>
<dbReference type="Pfam" id="PF04675">
    <property type="entry name" value="DNA_ligase_A_N"/>
    <property type="match status" value="1"/>
</dbReference>
<dbReference type="Pfam" id="PF04679">
    <property type="entry name" value="DNA_ligase_A_C"/>
    <property type="match status" value="1"/>
</dbReference>
<keyword evidence="10 14" id="KW-0234">DNA repair</keyword>
<evidence type="ECO:0000256" key="5">
    <source>
        <dbReference type="ARBA" id="ARBA00022705"/>
    </source>
</evidence>
<reference evidence="19 20" key="1">
    <citation type="submission" date="2014-05" db="EMBL/GenBank/DDBJ databases">
        <authorList>
            <person name="Sibley D."/>
            <person name="Venepally P."/>
            <person name="Karamycheva S."/>
            <person name="Hadjithomas M."/>
            <person name="Khan A."/>
            <person name="Brunk B."/>
            <person name="Roos D."/>
            <person name="Caler E."/>
            <person name="Lorenzi H."/>
        </authorList>
    </citation>
    <scope>NUCLEOTIDE SEQUENCE [LARGE SCALE GENOMIC DNA]</scope>
    <source>
        <strain evidence="19 20">RUB</strain>
    </source>
</reference>
<proteinExistence type="inferred from homology"/>
<dbReference type="GO" id="GO:0005739">
    <property type="term" value="C:mitochondrion"/>
    <property type="evidence" value="ECO:0007669"/>
    <property type="project" value="TreeGrafter"/>
</dbReference>
<dbReference type="InterPro" id="IPR016059">
    <property type="entry name" value="DNA_ligase_ATP-dep_CS"/>
</dbReference>
<dbReference type="InterPro" id="IPR012340">
    <property type="entry name" value="NA-bd_OB-fold"/>
</dbReference>
<keyword evidence="17" id="KW-1133">Transmembrane helix</keyword>
<feature type="region of interest" description="Disordered" evidence="16">
    <location>
        <begin position="962"/>
        <end position="1027"/>
    </location>
</feature>
<evidence type="ECO:0000256" key="6">
    <source>
        <dbReference type="ARBA" id="ARBA00022741"/>
    </source>
</evidence>
<dbReference type="PROSITE" id="PS00697">
    <property type="entry name" value="DNA_LIGASE_A1"/>
    <property type="match status" value="1"/>
</dbReference>
<feature type="transmembrane region" description="Helical" evidence="17">
    <location>
        <begin position="67"/>
        <end position="85"/>
    </location>
</feature>
<keyword evidence="17" id="KW-0812">Transmembrane</keyword>
<evidence type="ECO:0000256" key="14">
    <source>
        <dbReference type="RuleBase" id="RU000617"/>
    </source>
</evidence>
<dbReference type="InterPro" id="IPR050191">
    <property type="entry name" value="ATP-dep_DNA_ligase"/>
</dbReference>
<dbReference type="PROSITE" id="PS50160">
    <property type="entry name" value="DNA_LIGASE_A3"/>
    <property type="match status" value="1"/>
</dbReference>
<dbReference type="EC" id="6.5.1.1" evidence="14"/>
<dbReference type="PANTHER" id="PTHR45674">
    <property type="entry name" value="DNA LIGASE 1/3 FAMILY MEMBER"/>
    <property type="match status" value="1"/>
</dbReference>
<evidence type="ECO:0000256" key="11">
    <source>
        <dbReference type="ARBA" id="ARBA00023242"/>
    </source>
</evidence>
<gene>
    <name evidence="19" type="ORF">TGRUB_208580</name>
</gene>
<dbReference type="GO" id="GO:0006310">
    <property type="term" value="P:DNA recombination"/>
    <property type="evidence" value="ECO:0007669"/>
    <property type="project" value="UniProtKB-KW"/>
</dbReference>
<evidence type="ECO:0000256" key="16">
    <source>
        <dbReference type="SAM" id="MobiDB-lite"/>
    </source>
</evidence>
<feature type="domain" description="ATP-dependent DNA ligase family profile" evidence="18">
    <location>
        <begin position="1101"/>
        <end position="1238"/>
    </location>
</feature>
<dbReference type="PANTHER" id="PTHR45674:SF4">
    <property type="entry name" value="DNA LIGASE 1"/>
    <property type="match status" value="1"/>
</dbReference>
<feature type="region of interest" description="Disordered" evidence="16">
    <location>
        <begin position="373"/>
        <end position="531"/>
    </location>
</feature>
<keyword evidence="7 14" id="KW-0227">DNA damage</keyword>
<feature type="compositionally biased region" description="Polar residues" evidence="16">
    <location>
        <begin position="1339"/>
        <end position="1357"/>
    </location>
</feature>
<feature type="compositionally biased region" description="Low complexity" evidence="16">
    <location>
        <begin position="968"/>
        <end position="1025"/>
    </location>
</feature>
<dbReference type="GO" id="GO:0006273">
    <property type="term" value="P:lagging strand elongation"/>
    <property type="evidence" value="ECO:0007669"/>
    <property type="project" value="TreeGrafter"/>
</dbReference>
<dbReference type="SUPFAM" id="SSF50249">
    <property type="entry name" value="Nucleic acid-binding proteins"/>
    <property type="match status" value="1"/>
</dbReference>
<dbReference type="Gene3D" id="3.30.1490.70">
    <property type="match status" value="1"/>
</dbReference>
<dbReference type="EMBL" id="AFYV02001867">
    <property type="protein sequence ID" value="KFG60581.1"/>
    <property type="molecule type" value="Genomic_DNA"/>
</dbReference>
<evidence type="ECO:0000256" key="7">
    <source>
        <dbReference type="ARBA" id="ARBA00022763"/>
    </source>
</evidence>
<dbReference type="Gene3D" id="1.10.3260.10">
    <property type="entry name" value="DNA ligase, ATP-dependent, N-terminal domain"/>
    <property type="match status" value="1"/>
</dbReference>
<dbReference type="SUPFAM" id="SSF56091">
    <property type="entry name" value="DNA ligase/mRNA capping enzyme, catalytic domain"/>
    <property type="match status" value="2"/>
</dbReference>
<keyword evidence="5" id="KW-0235">DNA replication</keyword>
<dbReference type="GO" id="GO:0003910">
    <property type="term" value="F:DNA ligase (ATP) activity"/>
    <property type="evidence" value="ECO:0007669"/>
    <property type="project" value="UniProtKB-EC"/>
</dbReference>
<protein>
    <recommendedName>
        <fullName evidence="14">DNA ligase</fullName>
        <ecNumber evidence="14">6.5.1.1</ecNumber>
    </recommendedName>
</protein>
<evidence type="ECO:0000256" key="8">
    <source>
        <dbReference type="ARBA" id="ARBA00022840"/>
    </source>
</evidence>
<organism evidence="19 20">
    <name type="scientific">Toxoplasma gondii RUB</name>
    <dbReference type="NCBI Taxonomy" id="935652"/>
    <lineage>
        <taxon>Eukaryota</taxon>
        <taxon>Sar</taxon>
        <taxon>Alveolata</taxon>
        <taxon>Apicomplexa</taxon>
        <taxon>Conoidasida</taxon>
        <taxon>Coccidia</taxon>
        <taxon>Eucoccidiorida</taxon>
        <taxon>Eimeriorina</taxon>
        <taxon>Sarcocystidae</taxon>
        <taxon>Toxoplasma</taxon>
    </lineage>
</organism>
<evidence type="ECO:0000256" key="17">
    <source>
        <dbReference type="SAM" id="Phobius"/>
    </source>
</evidence>
<feature type="compositionally biased region" description="Basic and acidic residues" evidence="16">
    <location>
        <begin position="293"/>
        <end position="320"/>
    </location>
</feature>
<evidence type="ECO:0000256" key="1">
    <source>
        <dbReference type="ARBA" id="ARBA00004123"/>
    </source>
</evidence>
<evidence type="ECO:0000313" key="20">
    <source>
        <dbReference type="Proteomes" id="UP000028834"/>
    </source>
</evidence>
<evidence type="ECO:0000256" key="12">
    <source>
        <dbReference type="ARBA" id="ARBA00023306"/>
    </source>
</evidence>
<dbReference type="GO" id="GO:0071897">
    <property type="term" value="P:DNA biosynthetic process"/>
    <property type="evidence" value="ECO:0007669"/>
    <property type="project" value="InterPro"/>
</dbReference>
<comment type="caution">
    <text evidence="19">The sequence shown here is derived from an EMBL/GenBank/DDBJ whole genome shotgun (WGS) entry which is preliminary data.</text>
</comment>
<dbReference type="GO" id="GO:0005634">
    <property type="term" value="C:nucleus"/>
    <property type="evidence" value="ECO:0007669"/>
    <property type="project" value="UniProtKB-SubCell"/>
</dbReference>
<dbReference type="Proteomes" id="UP000028834">
    <property type="component" value="Unassembled WGS sequence"/>
</dbReference>
<feature type="compositionally biased region" description="Basic and acidic residues" evidence="16">
    <location>
        <begin position="437"/>
        <end position="455"/>
    </location>
</feature>
<keyword evidence="11" id="KW-0539">Nucleus</keyword>
<feature type="region of interest" description="Disordered" evidence="16">
    <location>
        <begin position="192"/>
        <end position="211"/>
    </location>
</feature>
<dbReference type="NCBIfam" id="TIGR00574">
    <property type="entry name" value="dnl1"/>
    <property type="match status" value="1"/>
</dbReference>
<comment type="subcellular location">
    <subcellularLocation>
        <location evidence="1">Nucleus</location>
    </subcellularLocation>
</comment>
<feature type="region of interest" description="Disordered" evidence="16">
    <location>
        <begin position="782"/>
        <end position="867"/>
    </location>
</feature>
<evidence type="ECO:0000256" key="10">
    <source>
        <dbReference type="ARBA" id="ARBA00023204"/>
    </source>
</evidence>
<feature type="compositionally biased region" description="Low complexity" evidence="16">
    <location>
        <begin position="278"/>
        <end position="287"/>
    </location>
</feature>
<evidence type="ECO:0000256" key="15">
    <source>
        <dbReference type="RuleBase" id="RU004196"/>
    </source>
</evidence>
<evidence type="ECO:0000259" key="18">
    <source>
        <dbReference type="PROSITE" id="PS50160"/>
    </source>
</evidence>
<feature type="compositionally biased region" description="Basic and acidic residues" evidence="16">
    <location>
        <begin position="379"/>
        <end position="389"/>
    </location>
</feature>
<dbReference type="InterPro" id="IPR012309">
    <property type="entry name" value="DNA_ligase_ATP-dep_C"/>
</dbReference>
<feature type="transmembrane region" description="Helical" evidence="17">
    <location>
        <begin position="16"/>
        <end position="47"/>
    </location>
</feature>
<evidence type="ECO:0000256" key="2">
    <source>
        <dbReference type="ARBA" id="ARBA00007572"/>
    </source>
</evidence>
<dbReference type="FunFam" id="2.40.50.140:FF:000062">
    <property type="entry name" value="DNA ligase"/>
    <property type="match status" value="1"/>
</dbReference>
<dbReference type="CDD" id="cd07969">
    <property type="entry name" value="OBF_DNA_ligase_I"/>
    <property type="match status" value="1"/>
</dbReference>
<evidence type="ECO:0000256" key="9">
    <source>
        <dbReference type="ARBA" id="ARBA00023172"/>
    </source>
</evidence>
<evidence type="ECO:0000313" key="19">
    <source>
        <dbReference type="EMBL" id="KFG60581.1"/>
    </source>
</evidence>
<sequence length="1387" mass="149958">MTGNSSSSSLLLPDGLCLLFFLFLACPLSLVPSLLAFFLAAWIGIVLTSTAPFLRAASLPPSRLSSLHDSLRVAYGLPGLFRTFLQPSEKQLRRRRRTTTSIRRRLYFFLFSSVVVLLTSPPLPAAALPVPAFEVPANPLVGRVSSRAVPFASTPASLPSSALLAPRRPSFLLSPFPAPLHTCSQSAPAVRLCESPSSSSSSSSRRLSPLRPAITMKKAAAVPAKKQTSILSFLSRKDDTRAPSSTKTGESRADATANLLAGLAPEESAVPLRKRQLPPSAAASSPSAKKKREGGCEREETERADVPQEDARREAVASLKDQEACLVVDDAPEVIGSDGRRRGRLRKELERDAENDVNEGNGQSYAATENVETGVHAEAQADHHTHTNEDAEDDPVSEAVSDRESIDSDSSVASSRDASHPRGDVKKVSASSAAGRRALEMLQKKKRSPGSEKRKAALFSDSEDAAAGSVSEDEGRHEASKAKKSILEALAERKGESREETANEETRKEKKRETPQEKKSTTRKKKSEDDEQLKTGTLFAVRVLGKDSSADLSSPLFDPAAVPLASVSAKKSERSSKKEPVDDSPPILFEALVNAFDKIEQMKASGTGSNKKQTVVLTNLFRLLLFYAPKTLHKAIYICLNKVAPDYLGQEVGVGESLILRAMAETYGRTEAHLKKELQHIEDLGKIAEQSSCKTRTLFPPPRLTIDGVFDQVKAISQCAGKDSQVHKRELLKRLLVGGKGSEPKYIIRFLQQRMRTGASTATVYQALAFACFLTHNARNGRPAIGDTRRYVPSPEETSKDPSSSSSSPSSSSSSPSSSSSSPSSSSSSPSSSSSSPSSSSSSPSSSSSSSSSSAPLPSSMSAVELESHLSRMEQSVRRALCEVPNVEVVVGHLLQGADAEALSSLCVATPGIPLQPMLARPTRGFEEVMERLKQTEFTCEFKYDGERIQLHLVSEQAAKRTPGLCPSSTGASASSSTGASASSSAGASASSSAGASASSSAGASASSSAGASASSSPPASASSACGPLRKISPSRVRLFSRNLEEITQKYPDVIDMFLASLQPTTEECILDGEVVAYDEENRTILPFQTLTRRKRKGVEKDGIEVRVALFLFDCMRLNGECLLGKTLEARREKMRQAIDFERSPLVQQATYKDIRGAQDFEDFLTEAIEGNCEGLMVKTLRENATYEPSKRSLNWLKVKKDYVDGLTDSVDLVPIGACYGKGKRSGTFGTYLLAVYNPADETFQTVCKAATGFSEEALQQHHKALSDRIISHKKPYYDVSPKLEADVWFEACQVWECRAADLSISPVHTAGIGEKSPDKGIGLRFPRFLRVREDKNPEQATTSTQIVEMYTNQFRQNKVHGGRTNAEREEEEVEDESESEEQRKED</sequence>
<name>A0A086LVB3_TOXGO</name>
<evidence type="ECO:0000256" key="4">
    <source>
        <dbReference type="ARBA" id="ARBA00022618"/>
    </source>
</evidence>
<dbReference type="InterPro" id="IPR000977">
    <property type="entry name" value="DNA_ligase_ATP-dep"/>
</dbReference>
<keyword evidence="9 14" id="KW-0233">DNA recombination</keyword>
<dbReference type="SUPFAM" id="SSF117018">
    <property type="entry name" value="ATP-dependent DNA ligase DNA-binding domain"/>
    <property type="match status" value="1"/>
</dbReference>
<feature type="region of interest" description="Disordered" evidence="16">
    <location>
        <begin position="345"/>
        <end position="364"/>
    </location>
</feature>
<dbReference type="Pfam" id="PF01068">
    <property type="entry name" value="DNA_ligase_A_M"/>
    <property type="match status" value="2"/>
</dbReference>
<feature type="compositionally biased region" description="Basic and acidic residues" evidence="16">
    <location>
        <begin position="490"/>
        <end position="520"/>
    </location>
</feature>
<dbReference type="GO" id="GO:0005524">
    <property type="term" value="F:ATP binding"/>
    <property type="evidence" value="ECO:0007669"/>
    <property type="project" value="UniProtKB-KW"/>
</dbReference>
<evidence type="ECO:0000256" key="3">
    <source>
        <dbReference type="ARBA" id="ARBA00022598"/>
    </source>
</evidence>
<feature type="region of interest" description="Disordered" evidence="16">
    <location>
        <begin position="232"/>
        <end position="320"/>
    </location>
</feature>
<evidence type="ECO:0000256" key="13">
    <source>
        <dbReference type="ARBA" id="ARBA00034003"/>
    </source>
</evidence>
<feature type="region of interest" description="Disordered" evidence="16">
    <location>
        <begin position="1334"/>
        <end position="1387"/>
    </location>
</feature>
<dbReference type="GO" id="GO:0051301">
    <property type="term" value="P:cell division"/>
    <property type="evidence" value="ECO:0007669"/>
    <property type="project" value="UniProtKB-KW"/>
</dbReference>
<dbReference type="Gene3D" id="3.30.470.30">
    <property type="entry name" value="DNA ligase/mRNA capping enzyme"/>
    <property type="match status" value="2"/>
</dbReference>
<dbReference type="GO" id="GO:0006281">
    <property type="term" value="P:DNA repair"/>
    <property type="evidence" value="ECO:0007669"/>
    <property type="project" value="UniProtKB-KW"/>
</dbReference>
<feature type="compositionally biased region" description="Low complexity" evidence="16">
    <location>
        <begin position="802"/>
        <end position="862"/>
    </location>
</feature>
<dbReference type="InterPro" id="IPR036599">
    <property type="entry name" value="DNA_ligase_N_sf"/>
</dbReference>
<keyword evidence="12" id="KW-0131">Cell cycle</keyword>
<dbReference type="InterPro" id="IPR012308">
    <property type="entry name" value="DNA_ligase_ATP-dep_N"/>
</dbReference>
<keyword evidence="17" id="KW-0472">Membrane</keyword>
<dbReference type="CDD" id="cd07900">
    <property type="entry name" value="Adenylation_DNA_ligase_I_Euk"/>
    <property type="match status" value="1"/>
</dbReference>
<keyword evidence="8 14" id="KW-0067">ATP-binding</keyword>
<dbReference type="InterPro" id="IPR012310">
    <property type="entry name" value="DNA_ligase_ATP-dep_cent"/>
</dbReference>
<comment type="catalytic activity">
    <reaction evidence="13 14">
        <text>ATP + (deoxyribonucleotide)n-3'-hydroxyl + 5'-phospho-(deoxyribonucleotide)m = (deoxyribonucleotide)n+m + AMP + diphosphate.</text>
        <dbReference type="EC" id="6.5.1.1"/>
    </reaction>
</comment>
<feature type="transmembrane region" description="Helical" evidence="17">
    <location>
        <begin position="106"/>
        <end position="123"/>
    </location>
</feature>
<dbReference type="Gene3D" id="2.40.50.140">
    <property type="entry name" value="Nucleic acid-binding proteins"/>
    <property type="match status" value="1"/>
</dbReference>
<keyword evidence="4" id="KW-0132">Cell division</keyword>
<feature type="compositionally biased region" description="Low complexity" evidence="16">
    <location>
        <begin position="195"/>
        <end position="211"/>
    </location>
</feature>
<keyword evidence="6 14" id="KW-0547">Nucleotide-binding</keyword>
<dbReference type="PROSITE" id="PS00333">
    <property type="entry name" value="DNA_LIGASE_A2"/>
    <property type="match status" value="1"/>
</dbReference>